<dbReference type="FunFam" id="3.30.450.40:FF:000035">
    <property type="entry name" value="PAS sensor protein"/>
    <property type="match status" value="1"/>
</dbReference>
<name>A0A1G9LPB0_9ACTN</name>
<keyword evidence="2" id="KW-0597">Phosphoprotein</keyword>
<dbReference type="Pfam" id="PF01590">
    <property type="entry name" value="GAF"/>
    <property type="match status" value="1"/>
</dbReference>
<evidence type="ECO:0000256" key="1">
    <source>
        <dbReference type="ARBA" id="ARBA00013081"/>
    </source>
</evidence>
<dbReference type="GO" id="GO:0016301">
    <property type="term" value="F:kinase activity"/>
    <property type="evidence" value="ECO:0007669"/>
    <property type="project" value="UniProtKB-KW"/>
</dbReference>
<keyword evidence="10" id="KW-0904">Protein phosphatase</keyword>
<keyword evidence="5" id="KW-0547">Nucleotide-binding</keyword>
<dbReference type="InterPro" id="IPR035965">
    <property type="entry name" value="PAS-like_dom_sf"/>
</dbReference>
<dbReference type="NCBIfam" id="TIGR00229">
    <property type="entry name" value="sensory_box"/>
    <property type="match status" value="1"/>
</dbReference>
<dbReference type="SMART" id="SM00065">
    <property type="entry name" value="GAF"/>
    <property type="match status" value="1"/>
</dbReference>
<protein>
    <recommendedName>
        <fullName evidence="1">protein-serine/threonine phosphatase</fullName>
        <ecNumber evidence="1">3.1.3.16</ecNumber>
    </recommendedName>
    <alternativeName>
        <fullName evidence="15">Protein-serine/threonine phosphatase</fullName>
    </alternativeName>
    <alternativeName>
        <fullName evidence="14">Serine/threonine-protein kinase</fullName>
    </alternativeName>
</protein>
<dbReference type="Gene3D" id="3.60.40.10">
    <property type="entry name" value="PPM-type phosphatase domain"/>
    <property type="match status" value="1"/>
</dbReference>
<dbReference type="Pfam" id="PF07228">
    <property type="entry name" value="SpoIIE"/>
    <property type="match status" value="1"/>
</dbReference>
<dbReference type="GO" id="GO:0005524">
    <property type="term" value="F:ATP binding"/>
    <property type="evidence" value="ECO:0007669"/>
    <property type="project" value="UniProtKB-KW"/>
</dbReference>
<dbReference type="Pfam" id="PF13426">
    <property type="entry name" value="PAS_9"/>
    <property type="match status" value="1"/>
</dbReference>
<evidence type="ECO:0000256" key="9">
    <source>
        <dbReference type="ARBA" id="ARBA00022842"/>
    </source>
</evidence>
<evidence type="ECO:0000256" key="2">
    <source>
        <dbReference type="ARBA" id="ARBA00022553"/>
    </source>
</evidence>
<dbReference type="InterPro" id="IPR013656">
    <property type="entry name" value="PAS_4"/>
</dbReference>
<keyword evidence="6" id="KW-0418">Kinase</keyword>
<comment type="catalytic activity">
    <reaction evidence="12">
        <text>O-phospho-L-seryl-[protein] + H2O = L-seryl-[protein] + phosphate</text>
        <dbReference type="Rhea" id="RHEA:20629"/>
        <dbReference type="Rhea" id="RHEA-COMP:9863"/>
        <dbReference type="Rhea" id="RHEA-COMP:11604"/>
        <dbReference type="ChEBI" id="CHEBI:15377"/>
        <dbReference type="ChEBI" id="CHEBI:29999"/>
        <dbReference type="ChEBI" id="CHEBI:43474"/>
        <dbReference type="ChEBI" id="CHEBI:83421"/>
        <dbReference type="EC" id="3.1.3.16"/>
    </reaction>
</comment>
<evidence type="ECO:0000256" key="10">
    <source>
        <dbReference type="ARBA" id="ARBA00022912"/>
    </source>
</evidence>
<dbReference type="FunFam" id="3.60.40.10:FF:000005">
    <property type="entry name" value="Serine/threonine protein phosphatase"/>
    <property type="match status" value="1"/>
</dbReference>
<evidence type="ECO:0000259" key="16">
    <source>
        <dbReference type="PROSITE" id="PS50112"/>
    </source>
</evidence>
<keyword evidence="18" id="KW-1185">Reference proteome</keyword>
<dbReference type="GO" id="GO:0046872">
    <property type="term" value="F:metal ion binding"/>
    <property type="evidence" value="ECO:0007669"/>
    <property type="project" value="UniProtKB-KW"/>
</dbReference>
<dbReference type="EMBL" id="FNFB01000025">
    <property type="protein sequence ID" value="SDL63753.1"/>
    <property type="molecule type" value="Genomic_DNA"/>
</dbReference>
<comment type="function">
    <text evidence="13">Primarily acts as an independent SigF regulator that is sensitive to the osmosensory signal, mediating the cross talk of PknD with the SigF regulon. Possesses both phosphatase and kinase activities. The kinase domain functions as a classic anti-sigma factor-like kinase to phosphorylate the anti-anti-sigma factor domain at the canonical regulatory site, and the phosphatase domain antagonizes this activity.</text>
</comment>
<dbReference type="SUPFAM" id="SSF55785">
    <property type="entry name" value="PYP-like sensor domain (PAS domain)"/>
    <property type="match status" value="2"/>
</dbReference>
<proteinExistence type="predicted"/>
<dbReference type="Gene3D" id="3.30.450.40">
    <property type="match status" value="1"/>
</dbReference>
<dbReference type="GO" id="GO:0004722">
    <property type="term" value="F:protein serine/threonine phosphatase activity"/>
    <property type="evidence" value="ECO:0007669"/>
    <property type="project" value="UniProtKB-EC"/>
</dbReference>
<evidence type="ECO:0000256" key="8">
    <source>
        <dbReference type="ARBA" id="ARBA00022840"/>
    </source>
</evidence>
<dbReference type="InterPro" id="IPR036457">
    <property type="entry name" value="PPM-type-like_dom_sf"/>
</dbReference>
<sequence length="687" mass="73355">MPKWVKVWKFTGNPRIIMRGSGVFPTMGDGLKAVGGAPLGVSPSVAVVDGAGTVIGWTEAAEQLTGYPAADIVGRPVGVLLPPGGEGLPRTGLTEVRRRDGGAVIVKAEAAPLTLGDEPGHWLVTAVPAASDLSTGTGALLELLGSSFPVAMALWDRDLRCVWLNEAARQLSHGYPHYRIGRRLTEAIEGIDTEALQDVMRRVLDGGPPVIDREGLWSHRGEERVMSVSLFPLEGADGRPLGVCSVVLDFSTSQARDRLRLLREASVRLGSTLDVMKTGQELAELAVRALADHVTVDLAEAMLPTERLQRPVTTEAGLPVLRRVGVASVDEEMRDGASLWMRDETVPVPWGSPVMEVLHSRRPHFEPVLDMSGNWAVLDRDRVRAFHAAGLHSLIAVPLEAGSDVLGVAIFGRTVNPAPFTRDDLMLAEELVTRASFSLENALQYTRERLTTLALQRDLLPHDLRGSATVEVASRYLPCTHEKVGGDWYDVIHLPGDRIALVVGDVTGHGITAAATMGRLRTAVRTLANLELPPDQLLTHLDQLLADDARGFEAAGATCLYAVHDPRAGRFTMATAGHPPPAIVAPSGEVTFPSLPVGPPIGVGLGPYQAYDVHLPAGTVLALYTDGLIERRRTDLDAGMAKLGAVLSRATSRPATLDGVCTDVIDSLVGDAPAEDDIALLVARTRA</sequence>
<reference evidence="17 18" key="1">
    <citation type="submission" date="2016-10" db="EMBL/GenBank/DDBJ databases">
        <authorList>
            <person name="de Groot N.N."/>
        </authorList>
    </citation>
    <scope>NUCLEOTIDE SEQUENCE [LARGE SCALE GENOMIC DNA]</scope>
    <source>
        <strain evidence="17 18">CGMCC 4.5681</strain>
    </source>
</reference>
<keyword evidence="7" id="KW-0378">Hydrolase</keyword>
<dbReference type="SMART" id="SM00091">
    <property type="entry name" value="PAS"/>
    <property type="match status" value="2"/>
</dbReference>
<evidence type="ECO:0000256" key="6">
    <source>
        <dbReference type="ARBA" id="ARBA00022777"/>
    </source>
</evidence>
<accession>A0A1G9LPB0</accession>
<keyword evidence="3" id="KW-0808">Transferase</keyword>
<keyword evidence="11" id="KW-0464">Manganese</keyword>
<feature type="domain" description="PAS" evidence="16">
    <location>
        <begin position="41"/>
        <end position="75"/>
    </location>
</feature>
<dbReference type="InterPro" id="IPR001932">
    <property type="entry name" value="PPM-type_phosphatase-like_dom"/>
</dbReference>
<evidence type="ECO:0000256" key="3">
    <source>
        <dbReference type="ARBA" id="ARBA00022679"/>
    </source>
</evidence>
<evidence type="ECO:0000256" key="12">
    <source>
        <dbReference type="ARBA" id="ARBA00047761"/>
    </source>
</evidence>
<evidence type="ECO:0000256" key="14">
    <source>
        <dbReference type="ARBA" id="ARBA00075117"/>
    </source>
</evidence>
<gene>
    <name evidence="17" type="ORF">SAMN05421874_125100</name>
</gene>
<dbReference type="InterPro" id="IPR003018">
    <property type="entry name" value="GAF"/>
</dbReference>
<dbReference type="STRING" id="683260.SAMN05421874_125100"/>
<keyword evidence="8" id="KW-0067">ATP-binding</keyword>
<dbReference type="PANTHER" id="PTHR43156">
    <property type="entry name" value="STAGE II SPORULATION PROTEIN E-RELATED"/>
    <property type="match status" value="1"/>
</dbReference>
<evidence type="ECO:0000256" key="15">
    <source>
        <dbReference type="ARBA" id="ARBA00081350"/>
    </source>
</evidence>
<dbReference type="Gene3D" id="3.30.450.20">
    <property type="entry name" value="PAS domain"/>
    <property type="match status" value="2"/>
</dbReference>
<evidence type="ECO:0000256" key="11">
    <source>
        <dbReference type="ARBA" id="ARBA00023211"/>
    </source>
</evidence>
<evidence type="ECO:0000256" key="7">
    <source>
        <dbReference type="ARBA" id="ARBA00022801"/>
    </source>
</evidence>
<dbReference type="PROSITE" id="PS50112">
    <property type="entry name" value="PAS"/>
    <property type="match status" value="1"/>
</dbReference>
<dbReference type="SUPFAM" id="SSF81606">
    <property type="entry name" value="PP2C-like"/>
    <property type="match status" value="1"/>
</dbReference>
<dbReference type="AlphaFoldDB" id="A0A1G9LPB0"/>
<dbReference type="PANTHER" id="PTHR43156:SF2">
    <property type="entry name" value="STAGE II SPORULATION PROTEIN E"/>
    <property type="match status" value="1"/>
</dbReference>
<dbReference type="SUPFAM" id="SSF55781">
    <property type="entry name" value="GAF domain-like"/>
    <property type="match status" value="1"/>
</dbReference>
<dbReference type="CDD" id="cd00130">
    <property type="entry name" value="PAS"/>
    <property type="match status" value="2"/>
</dbReference>
<dbReference type="EC" id="3.1.3.16" evidence="1"/>
<dbReference type="InterPro" id="IPR052016">
    <property type="entry name" value="Bact_Sigma-Reg"/>
</dbReference>
<dbReference type="InterPro" id="IPR000014">
    <property type="entry name" value="PAS"/>
</dbReference>
<keyword evidence="9" id="KW-0460">Magnesium</keyword>
<evidence type="ECO:0000256" key="5">
    <source>
        <dbReference type="ARBA" id="ARBA00022741"/>
    </source>
</evidence>
<keyword evidence="4" id="KW-0479">Metal-binding</keyword>
<dbReference type="Proteomes" id="UP000198683">
    <property type="component" value="Unassembled WGS sequence"/>
</dbReference>
<evidence type="ECO:0000313" key="17">
    <source>
        <dbReference type="EMBL" id="SDL63753.1"/>
    </source>
</evidence>
<dbReference type="SMART" id="SM00331">
    <property type="entry name" value="PP2C_SIG"/>
    <property type="match status" value="1"/>
</dbReference>
<evidence type="ECO:0000256" key="4">
    <source>
        <dbReference type="ARBA" id="ARBA00022723"/>
    </source>
</evidence>
<evidence type="ECO:0000313" key="18">
    <source>
        <dbReference type="Proteomes" id="UP000198683"/>
    </source>
</evidence>
<dbReference type="InterPro" id="IPR029016">
    <property type="entry name" value="GAF-like_dom_sf"/>
</dbReference>
<dbReference type="Pfam" id="PF08448">
    <property type="entry name" value="PAS_4"/>
    <property type="match status" value="1"/>
</dbReference>
<organism evidence="17 18">
    <name type="scientific">Nonomuraea maritima</name>
    <dbReference type="NCBI Taxonomy" id="683260"/>
    <lineage>
        <taxon>Bacteria</taxon>
        <taxon>Bacillati</taxon>
        <taxon>Actinomycetota</taxon>
        <taxon>Actinomycetes</taxon>
        <taxon>Streptosporangiales</taxon>
        <taxon>Streptosporangiaceae</taxon>
        <taxon>Nonomuraea</taxon>
    </lineage>
</organism>
<evidence type="ECO:0000256" key="13">
    <source>
        <dbReference type="ARBA" id="ARBA00056274"/>
    </source>
</evidence>